<dbReference type="PROSITE" id="PS00101">
    <property type="entry name" value="HEXAPEP_TRANSFERASES"/>
    <property type="match status" value="1"/>
</dbReference>
<sequence length="300" mass="31612">MNTPFPTSSSPGGESSVPHTTRRPADLSAHRNADPVWDALQEEAARAIQAEPILAAAMDETVLGQPSLEAAVAARIAGKLEGHGLTGAQLLRLLETAYLSDPAVGDALRCDLIAIKDRDPAADTYLDPLMFYKGFHALSAHRAAHFLWKQGRHTLARLLQSMISEAFAVDIHPAARFGCGILLDHATSFVAGETAIVEDNVSILHEVTLGGTGKEHGNRHPIVRSGVLIGAGAKILGRVEIGQGSRIGAGSVVLADVPEHVTVVGVPAEVVGRASSSEPSECMDHCSMMQSSDFEWGTGI</sequence>
<dbReference type="InterPro" id="IPR018357">
    <property type="entry name" value="Hexapep_transf_CS"/>
</dbReference>
<keyword evidence="7" id="KW-0677">Repeat</keyword>
<evidence type="ECO:0000259" key="11">
    <source>
        <dbReference type="SMART" id="SM00971"/>
    </source>
</evidence>
<feature type="region of interest" description="Disordered" evidence="10">
    <location>
        <begin position="1"/>
        <end position="28"/>
    </location>
</feature>
<dbReference type="FunFam" id="2.160.10.10:FF:000002">
    <property type="entry name" value="Serine acetyltransferase"/>
    <property type="match status" value="1"/>
</dbReference>
<dbReference type="InterPro" id="IPR045304">
    <property type="entry name" value="LbH_SAT"/>
</dbReference>
<dbReference type="InterPro" id="IPR053376">
    <property type="entry name" value="Serine_acetyltransferase"/>
</dbReference>
<dbReference type="NCBIfam" id="NF041874">
    <property type="entry name" value="EPS_EpsC"/>
    <property type="match status" value="1"/>
</dbReference>
<evidence type="ECO:0000313" key="13">
    <source>
        <dbReference type="Proteomes" id="UP000475117"/>
    </source>
</evidence>
<feature type="domain" description="Serine acetyltransferase N-terminal" evidence="11">
    <location>
        <begin position="36"/>
        <end position="140"/>
    </location>
</feature>
<dbReference type="SUPFAM" id="SSF51161">
    <property type="entry name" value="Trimeric LpxA-like enzymes"/>
    <property type="match status" value="1"/>
</dbReference>
<keyword evidence="13" id="KW-1185">Reference proteome</keyword>
<evidence type="ECO:0000256" key="10">
    <source>
        <dbReference type="SAM" id="MobiDB-lite"/>
    </source>
</evidence>
<name>A0A6B3LA20_9BACT</name>
<accession>A0A6B3LA20</accession>
<evidence type="ECO:0000313" key="12">
    <source>
        <dbReference type="EMBL" id="QQL44545.1"/>
    </source>
</evidence>
<evidence type="ECO:0000256" key="1">
    <source>
        <dbReference type="ARBA" id="ARBA00004876"/>
    </source>
</evidence>
<evidence type="ECO:0000256" key="5">
    <source>
        <dbReference type="ARBA" id="ARBA00022605"/>
    </source>
</evidence>
<protein>
    <recommendedName>
        <fullName evidence="4">Serine acetyltransferase</fullName>
        <ecNumber evidence="3">2.3.1.30</ecNumber>
    </recommendedName>
</protein>
<comment type="pathway">
    <text evidence="1">Amino-acid biosynthesis; L-cysteine biosynthesis; L-cysteine from L-serine: step 1/2.</text>
</comment>
<organism evidence="12 13">
    <name type="scientific">Sulfuriroseicoccus oceanibius</name>
    <dbReference type="NCBI Taxonomy" id="2707525"/>
    <lineage>
        <taxon>Bacteria</taxon>
        <taxon>Pseudomonadati</taxon>
        <taxon>Verrucomicrobiota</taxon>
        <taxon>Verrucomicrobiia</taxon>
        <taxon>Verrucomicrobiales</taxon>
        <taxon>Verrucomicrobiaceae</taxon>
        <taxon>Sulfuriroseicoccus</taxon>
    </lineage>
</organism>
<dbReference type="GO" id="GO:0006535">
    <property type="term" value="P:cysteine biosynthetic process from serine"/>
    <property type="evidence" value="ECO:0007669"/>
    <property type="project" value="InterPro"/>
</dbReference>
<dbReference type="SMART" id="SM00971">
    <property type="entry name" value="SATase_N"/>
    <property type="match status" value="1"/>
</dbReference>
<reference evidence="12 13" key="1">
    <citation type="submission" date="2020-12" db="EMBL/GenBank/DDBJ databases">
        <title>Sulforoseuscoccus oceanibium gen. nov., sp. nov., a representative of the phylum Verrucomicrobia with special cytoplasmic membrane, and proposal of Sulforoseuscoccusaceae fam. nov.</title>
        <authorList>
            <person name="Xi F."/>
        </authorList>
    </citation>
    <scope>NUCLEOTIDE SEQUENCE [LARGE SCALE GENOMIC DNA]</scope>
    <source>
        <strain evidence="12 13">T37</strain>
    </source>
</reference>
<evidence type="ECO:0000256" key="2">
    <source>
        <dbReference type="ARBA" id="ARBA00007274"/>
    </source>
</evidence>
<dbReference type="UniPathway" id="UPA00136">
    <property type="reaction ID" value="UER00199"/>
</dbReference>
<dbReference type="InterPro" id="IPR011004">
    <property type="entry name" value="Trimer_LpxA-like_sf"/>
</dbReference>
<evidence type="ECO:0000256" key="9">
    <source>
        <dbReference type="ARBA" id="ARBA00049486"/>
    </source>
</evidence>
<dbReference type="Gene3D" id="2.160.10.10">
    <property type="entry name" value="Hexapeptide repeat proteins"/>
    <property type="match status" value="1"/>
</dbReference>
<keyword evidence="5" id="KW-0028">Amino-acid biosynthesis</keyword>
<dbReference type="AlphaFoldDB" id="A0A6B3LA20"/>
<dbReference type="Gene3D" id="1.10.3130.10">
    <property type="entry name" value="serine acetyltransferase, domain 1"/>
    <property type="match status" value="1"/>
</dbReference>
<dbReference type="GO" id="GO:0005737">
    <property type="term" value="C:cytoplasm"/>
    <property type="evidence" value="ECO:0007669"/>
    <property type="project" value="InterPro"/>
</dbReference>
<dbReference type="InterPro" id="IPR010493">
    <property type="entry name" value="Ser_AcTrfase_N"/>
</dbReference>
<dbReference type="GO" id="GO:0009001">
    <property type="term" value="F:serine O-acetyltransferase activity"/>
    <property type="evidence" value="ECO:0007669"/>
    <property type="project" value="UniProtKB-EC"/>
</dbReference>
<dbReference type="PANTHER" id="PTHR42811">
    <property type="entry name" value="SERINE ACETYLTRANSFERASE"/>
    <property type="match status" value="1"/>
</dbReference>
<dbReference type="InterPro" id="IPR001451">
    <property type="entry name" value="Hexapep"/>
</dbReference>
<dbReference type="EC" id="2.3.1.30" evidence="3"/>
<evidence type="ECO:0000256" key="4">
    <source>
        <dbReference type="ARBA" id="ARBA00018522"/>
    </source>
</evidence>
<dbReference type="RefSeq" id="WP_164363738.1">
    <property type="nucleotide sequence ID" value="NZ_CP066776.1"/>
</dbReference>
<evidence type="ECO:0000256" key="6">
    <source>
        <dbReference type="ARBA" id="ARBA00022679"/>
    </source>
</evidence>
<feature type="compositionally biased region" description="Polar residues" evidence="10">
    <location>
        <begin position="1"/>
        <end position="19"/>
    </location>
</feature>
<gene>
    <name evidence="12" type="primary">cysE</name>
    <name evidence="12" type="ORF">G3M56_011735</name>
</gene>
<dbReference type="Pfam" id="PF00132">
    <property type="entry name" value="Hexapep"/>
    <property type="match status" value="1"/>
</dbReference>
<keyword evidence="6 12" id="KW-0808">Transferase</keyword>
<dbReference type="KEGG" id="soa:G3M56_011735"/>
<dbReference type="CDD" id="cd03354">
    <property type="entry name" value="LbH_SAT"/>
    <property type="match status" value="1"/>
</dbReference>
<proteinExistence type="inferred from homology"/>
<evidence type="ECO:0000256" key="8">
    <source>
        <dbReference type="ARBA" id="ARBA00023315"/>
    </source>
</evidence>
<evidence type="ECO:0000256" key="7">
    <source>
        <dbReference type="ARBA" id="ARBA00022737"/>
    </source>
</evidence>
<dbReference type="NCBIfam" id="TIGR01172">
    <property type="entry name" value="cysE"/>
    <property type="match status" value="1"/>
</dbReference>
<dbReference type="Pfam" id="PF06426">
    <property type="entry name" value="SATase_N"/>
    <property type="match status" value="1"/>
</dbReference>
<comment type="similarity">
    <text evidence="2">Belongs to the transferase hexapeptide repeat family.</text>
</comment>
<dbReference type="InterPro" id="IPR042122">
    <property type="entry name" value="Ser_AcTrfase_N_sf"/>
</dbReference>
<dbReference type="EMBL" id="CP066776">
    <property type="protein sequence ID" value="QQL44545.1"/>
    <property type="molecule type" value="Genomic_DNA"/>
</dbReference>
<dbReference type="Proteomes" id="UP000475117">
    <property type="component" value="Chromosome"/>
</dbReference>
<dbReference type="InterPro" id="IPR005881">
    <property type="entry name" value="Ser_O-AcTrfase"/>
</dbReference>
<evidence type="ECO:0000256" key="3">
    <source>
        <dbReference type="ARBA" id="ARBA00013266"/>
    </source>
</evidence>
<keyword evidence="8 12" id="KW-0012">Acyltransferase</keyword>
<comment type="catalytic activity">
    <reaction evidence="9">
        <text>L-serine + acetyl-CoA = O-acetyl-L-serine + CoA</text>
        <dbReference type="Rhea" id="RHEA:24560"/>
        <dbReference type="ChEBI" id="CHEBI:33384"/>
        <dbReference type="ChEBI" id="CHEBI:57287"/>
        <dbReference type="ChEBI" id="CHEBI:57288"/>
        <dbReference type="ChEBI" id="CHEBI:58340"/>
        <dbReference type="EC" id="2.3.1.30"/>
    </reaction>
</comment>